<accession>F9Y9Z8</accession>
<keyword evidence="3" id="KW-1185">Reference proteome</keyword>
<sequence>MAKAIFHRDFHYTSRLRNAGWSAKAGPDPQHFPQEFIDAAVSAGCATVPPPRRSTHKTPDDPAQP</sequence>
<organism evidence="2 3">
    <name type="scientific">Ketogulonicigenium vulgare (strain WSH-001)</name>
    <dbReference type="NCBI Taxonomy" id="759362"/>
    <lineage>
        <taxon>Bacteria</taxon>
        <taxon>Pseudomonadati</taxon>
        <taxon>Pseudomonadota</taxon>
        <taxon>Alphaproteobacteria</taxon>
        <taxon>Rhodobacterales</taxon>
        <taxon>Roseobacteraceae</taxon>
        <taxon>Ketogulonicigenium</taxon>
    </lineage>
</organism>
<dbReference type="AlphaFoldDB" id="F9Y9Z8"/>
<dbReference type="OrthoDB" id="7779022at2"/>
<reference evidence="2 3" key="1">
    <citation type="journal article" date="2011" name="J. Bacteriol.">
        <title>Complete genome sequence of the industrial strain Ketogulonicigenium vulgare WSH-001.</title>
        <authorList>
            <person name="Liu L."/>
            <person name="Li Y."/>
            <person name="Zhang J."/>
            <person name="Zhou Z."/>
            <person name="Liu J."/>
            <person name="Li X."/>
            <person name="Zhou J."/>
            <person name="Du G."/>
            <person name="Wang L."/>
            <person name="Chen J."/>
        </authorList>
    </citation>
    <scope>NUCLEOTIDE SEQUENCE [LARGE SCALE GENOMIC DNA]</scope>
    <source>
        <strain evidence="2 3">WSH-001</strain>
    </source>
</reference>
<gene>
    <name evidence="2" type="ordered locus">KVU_1570</name>
</gene>
<evidence type="ECO:0000256" key="1">
    <source>
        <dbReference type="SAM" id="MobiDB-lite"/>
    </source>
</evidence>
<dbReference type="HOGENOM" id="CLU_204605_0_0_5"/>
<name>F9Y9Z8_KETVW</name>
<dbReference type="EMBL" id="CP002018">
    <property type="protein sequence ID" value="AEM41409.1"/>
    <property type="molecule type" value="Genomic_DNA"/>
</dbReference>
<evidence type="ECO:0000313" key="2">
    <source>
        <dbReference type="EMBL" id="AEM41409.1"/>
    </source>
</evidence>
<proteinExistence type="predicted"/>
<dbReference type="eggNOG" id="ENOG502ZT6H">
    <property type="taxonomic scope" value="Bacteria"/>
</dbReference>
<evidence type="ECO:0000313" key="3">
    <source>
        <dbReference type="Proteomes" id="UP000000692"/>
    </source>
</evidence>
<dbReference type="KEGG" id="kvl:KVU_1570"/>
<dbReference type="Proteomes" id="UP000000692">
    <property type="component" value="Chromosome"/>
</dbReference>
<feature type="region of interest" description="Disordered" evidence="1">
    <location>
        <begin position="45"/>
        <end position="65"/>
    </location>
</feature>
<protein>
    <submittedName>
        <fullName evidence="2">Uncharacterized protein</fullName>
    </submittedName>
</protein>